<dbReference type="AlphaFoldDB" id="A0A9X8SLS0"/>
<sequence>MMGNWFDGILEKLRYPNCKIVLVHDQDFLLNDESLLNNLKEEGYEVVRFENSVSFRYLYEQKYRASQNKYKLLVYTNDNIIFPYEYIKGNFNTEVDISTIFPKFSAPILRSMNREDLDALFTVHAQYQGSSSNKDTLEYIVKHLYKISYEIIDSEVELYKLLLFLHYRKREIPQVVQDFLIEKLKQCKVFHNLPIEKLISSAGSFYVFLEEQWTYFVTEYTKCEREKISEPSSLYRAHPFTNDDVWRLMVNLFMEGTISKVKKEPTLQIPKWMKIGIEEESKLETLHEKLNHISKIVNEKLARIKLYKDWIELIDLVAEYKYTAMESNDTVYVEEANTLMMKVNQDFQDWMLKQYHTLISLPPIPKPKMVHHVPHVLHAQRRKNEKVALLVLDGMSFIQWKQVKKHLKENGFSFVENGIFAWVPTLTSVSRQAIFSGSIPFTFSKTIKTTAAEEKYWKNFWEKQGMLKQYVAYQKGLGKEDYSRENILALKRNSVKIYGAVIDVIDKFTHHAVLGEKSLVSNLEIWLQTNYLVNLLADLIKEKYTIYLTADHGNTIAKGIGRISEGVLVDQKGERVRIYSDTILYEDSASKIDAVGWNNAGLPENYNVLLSQYGQAFVQKGEEIVTHGGISIEEVVVPFIKVQQN</sequence>
<name>A0A9X8SLS0_9BACI</name>
<organism evidence="1 2">
    <name type="scientific">Bacillus paranthracis</name>
    <dbReference type="NCBI Taxonomy" id="2026186"/>
    <lineage>
        <taxon>Bacteria</taxon>
        <taxon>Bacillati</taxon>
        <taxon>Bacillota</taxon>
        <taxon>Bacilli</taxon>
        <taxon>Bacillales</taxon>
        <taxon>Bacillaceae</taxon>
        <taxon>Bacillus</taxon>
        <taxon>Bacillus cereus group</taxon>
    </lineage>
</organism>
<reference evidence="1 2" key="1">
    <citation type="submission" date="2017-04" db="EMBL/GenBank/DDBJ databases">
        <authorList>
            <person name="Criscuolo A."/>
        </authorList>
    </citation>
    <scope>NUCLEOTIDE SEQUENCE [LARGE SCALE GENOMIC DNA]</scope>
    <source>
        <strain evidence="1">16-00221</strain>
    </source>
</reference>
<accession>A0A9X8SLS0</accession>
<dbReference type="NCBIfam" id="NF033449">
    <property type="entry name" value="BREX_PglZ_3"/>
    <property type="match status" value="1"/>
</dbReference>
<dbReference type="EMBL" id="FWZC01000066">
    <property type="protein sequence ID" value="SME36446.1"/>
    <property type="molecule type" value="Genomic_DNA"/>
</dbReference>
<protein>
    <submittedName>
        <fullName evidence="1">PglZ domain protein</fullName>
    </submittedName>
</protein>
<evidence type="ECO:0000313" key="2">
    <source>
        <dbReference type="Proteomes" id="UP000194435"/>
    </source>
</evidence>
<proteinExistence type="predicted"/>
<dbReference type="Pfam" id="PF08665">
    <property type="entry name" value="PglZ"/>
    <property type="match status" value="1"/>
</dbReference>
<dbReference type="InterPro" id="IPR017850">
    <property type="entry name" value="Alkaline_phosphatase_core_sf"/>
</dbReference>
<dbReference type="Proteomes" id="UP000194435">
    <property type="component" value="Unassembled WGS sequence"/>
</dbReference>
<evidence type="ECO:0000313" key="1">
    <source>
        <dbReference type="EMBL" id="SME36446.1"/>
    </source>
</evidence>
<gene>
    <name evidence="1" type="ORF">BACERE00221_04217</name>
</gene>
<dbReference type="SUPFAM" id="SSF53649">
    <property type="entry name" value="Alkaline phosphatase-like"/>
    <property type="match status" value="1"/>
</dbReference>
<comment type="caution">
    <text evidence="1">The sequence shown here is derived from an EMBL/GenBank/DDBJ whole genome shotgun (WGS) entry which is preliminary data.</text>
</comment>